<protein>
    <recommendedName>
        <fullName evidence="2">CxC1-like cysteine cluster associated with KDZ transposases domain-containing protein</fullName>
    </recommendedName>
</protein>
<evidence type="ECO:0000259" key="2">
    <source>
        <dbReference type="Pfam" id="PF18802"/>
    </source>
</evidence>
<accession>A0ABR3F006</accession>
<feature type="region of interest" description="Disordered" evidence="1">
    <location>
        <begin position="433"/>
        <end position="469"/>
    </location>
</feature>
<dbReference type="InterPro" id="IPR040521">
    <property type="entry name" value="KDZ"/>
</dbReference>
<keyword evidence="4" id="KW-1185">Reference proteome</keyword>
<feature type="region of interest" description="Disordered" evidence="1">
    <location>
        <begin position="1"/>
        <end position="20"/>
    </location>
</feature>
<comment type="caution">
    <text evidence="3">The sequence shown here is derived from an EMBL/GenBank/DDBJ whole genome shotgun (WGS) entry which is preliminary data.</text>
</comment>
<feature type="compositionally biased region" description="Low complexity" evidence="1">
    <location>
        <begin position="298"/>
        <end position="310"/>
    </location>
</feature>
<proteinExistence type="predicted"/>
<dbReference type="Pfam" id="PF18758">
    <property type="entry name" value="KDZ"/>
    <property type="match status" value="1"/>
</dbReference>
<feature type="compositionally biased region" description="Low complexity" evidence="1">
    <location>
        <begin position="323"/>
        <end position="332"/>
    </location>
</feature>
<sequence length="1073" mass="123796">MSRRLRIPQKARAQLAESPQHDYKLIPTKRPHPLRKNDVNAPLLFLANGGVFTQDPKLPARLGQVAFRDPDPDATATATVARELAQNASEANRPDQHPPIFVPEPVYEHESGTSLHRAKRHKQSHRWHTEVIPRLVYPYMNLLRVTDNLHDDPEPCNWPCSCGGREARTLNITLVRFHRLSEVVLDVCQCTPASLQLIHMGFFPSAPCYPTLAVDIRVLDFVKGLFLRVAPNHRAWCETVEEFLAGQGYRLRGQDPLRRRFSNALQWYGSLKHATKDFVHRILEKCRSDLRSVSADESPASSRPSSPMSPYDFPPETSPPSSRPSSRVSLRNSSEEGEDDSTRSNSPLYEDDGEAEQKRRRTEEDVPPPLDRPSEYLRSRCPLCFGGAYPDFNYELDFDAIVCIDACFTQKHNEGGERDPLKQHPGSVFVPEEEVRSMEEHVKTLRPTAAKKKGKGDEEEDDGYDGSMKVPRSALDGCHESFTAADERRQKSSTQSFDSTALMALLCRHDRVLWIANMTSAGEKQHYVIALLNKLFQHLPEEYKVGLLYDIGCQLHRSCIKWDFLEEYLDRLGFAISVFHAFGHHWPCQLIYHPRKREGFGLSDGEGCERFWHSISRLILYLRVCGYYQRLYTLDSQVEHADQENLRGLGLWVRRKQSNAAGKQWVGREAVRESEYSTEFLREQWELQRSEQTKPLPRRSNKQGTKAVQEVMRLRESVSLMQSKREALESVLMDLNAEPWAHAEAMESLPRIEKAVGDFKKTLRAKERALGVKETQEVQHLLKSPFLRDRMNAMALKTRLMAQLRARKFQRDRLERSFRKQINERKLHSHIEQSVKRTDPSIQKLAKSYNSLVDKMEKALEDPTKCPPNAAAPRRIPLDKLFELDVDDDIWQDIGLTDEWDHRTPPPWLADDSVRAGIRGMLEWDRGEEELVRLSHERDAMQFWFAEEWAILAEAIERTGHLDVQHQLLQRRIDLLRLCCRWRHNVEGIDASEDVPDWGPTESELRLTQVDMTSELLDEEKWDSGEGTYQYQVTLENDDDDDAGEEDIDYDETDFNTVEAFDVMEPNEELHES</sequence>
<dbReference type="EMBL" id="JBAHYK010001319">
    <property type="protein sequence ID" value="KAL0568523.1"/>
    <property type="molecule type" value="Genomic_DNA"/>
</dbReference>
<evidence type="ECO:0000256" key="1">
    <source>
        <dbReference type="SAM" id="MobiDB-lite"/>
    </source>
</evidence>
<reference evidence="3 4" key="1">
    <citation type="submission" date="2024-02" db="EMBL/GenBank/DDBJ databases">
        <title>A draft genome for the cacao thread blight pathogen Marasmius crinis-equi.</title>
        <authorList>
            <person name="Cohen S.P."/>
            <person name="Baruah I.K."/>
            <person name="Amoako-Attah I."/>
            <person name="Bukari Y."/>
            <person name="Meinhardt L.W."/>
            <person name="Bailey B.A."/>
        </authorList>
    </citation>
    <scope>NUCLEOTIDE SEQUENCE [LARGE SCALE GENOMIC DNA]</scope>
    <source>
        <strain evidence="3 4">GH-76</strain>
    </source>
</reference>
<dbReference type="InterPro" id="IPR041320">
    <property type="entry name" value="CxC1"/>
</dbReference>
<feature type="domain" description="CxC1-like cysteine cluster associated with KDZ transposases" evidence="2">
    <location>
        <begin position="157"/>
        <end position="244"/>
    </location>
</feature>
<organism evidence="3 4">
    <name type="scientific">Marasmius crinis-equi</name>
    <dbReference type="NCBI Taxonomy" id="585013"/>
    <lineage>
        <taxon>Eukaryota</taxon>
        <taxon>Fungi</taxon>
        <taxon>Dikarya</taxon>
        <taxon>Basidiomycota</taxon>
        <taxon>Agaricomycotina</taxon>
        <taxon>Agaricomycetes</taxon>
        <taxon>Agaricomycetidae</taxon>
        <taxon>Agaricales</taxon>
        <taxon>Marasmiineae</taxon>
        <taxon>Marasmiaceae</taxon>
        <taxon>Marasmius</taxon>
    </lineage>
</organism>
<evidence type="ECO:0000313" key="3">
    <source>
        <dbReference type="EMBL" id="KAL0568523.1"/>
    </source>
</evidence>
<evidence type="ECO:0000313" key="4">
    <source>
        <dbReference type="Proteomes" id="UP001465976"/>
    </source>
</evidence>
<dbReference type="PANTHER" id="PTHR33096">
    <property type="entry name" value="CXC2 DOMAIN-CONTAINING PROTEIN"/>
    <property type="match status" value="1"/>
</dbReference>
<dbReference type="Proteomes" id="UP001465976">
    <property type="component" value="Unassembled WGS sequence"/>
</dbReference>
<feature type="compositionally biased region" description="Basic and acidic residues" evidence="1">
    <location>
        <begin position="433"/>
        <end position="443"/>
    </location>
</feature>
<gene>
    <name evidence="3" type="ORF">V5O48_013464</name>
</gene>
<feature type="region of interest" description="Disordered" evidence="1">
    <location>
        <begin position="293"/>
        <end position="373"/>
    </location>
</feature>
<dbReference type="Pfam" id="PF18802">
    <property type="entry name" value="CxC1"/>
    <property type="match status" value="1"/>
</dbReference>
<feature type="compositionally biased region" description="Basic and acidic residues" evidence="1">
    <location>
        <begin position="355"/>
        <end position="364"/>
    </location>
</feature>
<name>A0ABR3F006_9AGAR</name>
<dbReference type="PANTHER" id="PTHR33096:SF1">
    <property type="entry name" value="CXC1-LIKE CYSTEINE CLUSTER ASSOCIATED WITH KDZ TRANSPOSASES DOMAIN-CONTAINING PROTEIN"/>
    <property type="match status" value="1"/>
</dbReference>
<feature type="compositionally biased region" description="Pro residues" evidence="1">
    <location>
        <begin position="312"/>
        <end position="322"/>
    </location>
</feature>